<dbReference type="EMBL" id="PDKM01000002">
    <property type="protein sequence ID" value="RXK10644.1"/>
    <property type="molecule type" value="Genomic_DNA"/>
</dbReference>
<dbReference type="PANTHER" id="PTHR30472">
    <property type="entry name" value="FERRIC ENTEROBACTIN TRANSPORT SYSTEM PERMEASE PROTEIN"/>
    <property type="match status" value="1"/>
</dbReference>
<feature type="transmembrane region" description="Helical" evidence="8">
    <location>
        <begin position="77"/>
        <end position="96"/>
    </location>
</feature>
<feature type="transmembrane region" description="Helical" evidence="8">
    <location>
        <begin position="240"/>
        <end position="259"/>
    </location>
</feature>
<name>A0AAX2A9S3_9BACT</name>
<feature type="transmembrane region" description="Helical" evidence="8">
    <location>
        <begin position="266"/>
        <end position="288"/>
    </location>
</feature>
<feature type="transmembrane region" description="Helical" evidence="8">
    <location>
        <begin position="102"/>
        <end position="120"/>
    </location>
</feature>
<dbReference type="AlphaFoldDB" id="A0AAX2A9S3"/>
<evidence type="ECO:0000256" key="6">
    <source>
        <dbReference type="ARBA" id="ARBA00022989"/>
    </source>
</evidence>
<evidence type="ECO:0000256" key="8">
    <source>
        <dbReference type="SAM" id="Phobius"/>
    </source>
</evidence>
<evidence type="ECO:0000256" key="2">
    <source>
        <dbReference type="ARBA" id="ARBA00007935"/>
    </source>
</evidence>
<keyword evidence="5 8" id="KW-0812">Transmembrane</keyword>
<evidence type="ECO:0000313" key="10">
    <source>
        <dbReference type="EMBL" id="RXK10644.1"/>
    </source>
</evidence>
<feature type="transmembrane region" description="Helical" evidence="8">
    <location>
        <begin position="294"/>
        <end position="313"/>
    </location>
</feature>
<evidence type="ECO:0000256" key="3">
    <source>
        <dbReference type="ARBA" id="ARBA00022448"/>
    </source>
</evidence>
<dbReference type="Proteomes" id="UP000253850">
    <property type="component" value="Chromosome"/>
</dbReference>
<dbReference type="SUPFAM" id="SSF81345">
    <property type="entry name" value="ABC transporter involved in vitamin B12 uptake, BtuC"/>
    <property type="match status" value="1"/>
</dbReference>
<dbReference type="Gene3D" id="1.10.3470.10">
    <property type="entry name" value="ABC transporter involved in vitamin B12 uptake, BtuC"/>
    <property type="match status" value="1"/>
</dbReference>
<evidence type="ECO:0000256" key="5">
    <source>
        <dbReference type="ARBA" id="ARBA00022692"/>
    </source>
</evidence>
<evidence type="ECO:0000256" key="1">
    <source>
        <dbReference type="ARBA" id="ARBA00004651"/>
    </source>
</evidence>
<keyword evidence="7 8" id="KW-0472">Membrane</keyword>
<gene>
    <name evidence="9" type="ORF">ABIV_1435</name>
    <name evidence="10" type="ORF">CRV05_05020</name>
</gene>
<dbReference type="Pfam" id="PF01032">
    <property type="entry name" value="FecCD"/>
    <property type="match status" value="1"/>
</dbReference>
<evidence type="ECO:0000313" key="11">
    <source>
        <dbReference type="Proteomes" id="UP000253850"/>
    </source>
</evidence>
<dbReference type="CDD" id="cd06550">
    <property type="entry name" value="TM_ABC_iron-siderophores_like"/>
    <property type="match status" value="1"/>
</dbReference>
<dbReference type="PROSITE" id="PS51257">
    <property type="entry name" value="PROKAR_LIPOPROTEIN"/>
    <property type="match status" value="1"/>
</dbReference>
<protein>
    <submittedName>
        <fullName evidence="10">Iron ABC transporter permease</fullName>
    </submittedName>
    <submittedName>
        <fullName evidence="9">Iron siderophore ABC transporter, permease protein</fullName>
    </submittedName>
</protein>
<proteinExistence type="inferred from homology"/>
<evidence type="ECO:0000313" key="9">
    <source>
        <dbReference type="EMBL" id="AXH12430.1"/>
    </source>
</evidence>
<sequence>MKYLIYILCFLLIVVSCFIGETTILLNEIFDSSTTSYMIFWELRVPRIILAFFVGAVLSLSGLIFQTIFKNILITPYTLGIASGTTLFTAISIVFFPMLALYISGIFGSFLTIFILYFISKQINKNSTFASTNSILLIGIALSFFYSSALMLVFFLSTLQENYSIVRFTLGSLDVVGYNSSLAVFVVAIFLLFISLFHKKNIKLLLLSNDIAFLKGLNVNRVNLILLLTISLAVGVSISFVGPIGFVGLIIPHILRLIYKQSADKLILPVFFYGGVFLVLSDLISRVISTASALPIGVVTSFIGAPFFVYLLIRRNRKTQ</sequence>
<reference evidence="9 11" key="2">
    <citation type="submission" date="2018-07" db="EMBL/GenBank/DDBJ databases">
        <title>Complete genome of the Arcobacter bivalviorum type strain LMG 26154.</title>
        <authorList>
            <person name="Miller W.G."/>
            <person name="Yee E."/>
            <person name="Bono J.L."/>
        </authorList>
    </citation>
    <scope>NUCLEOTIDE SEQUENCE [LARGE SCALE GENOMIC DNA]</scope>
    <source>
        <strain evidence="9 11">LMG 26154</strain>
    </source>
</reference>
<feature type="transmembrane region" description="Helical" evidence="8">
    <location>
        <begin position="44"/>
        <end position="65"/>
    </location>
</feature>
<feature type="transmembrane region" description="Helical" evidence="8">
    <location>
        <begin position="218"/>
        <end position="234"/>
    </location>
</feature>
<evidence type="ECO:0000256" key="4">
    <source>
        <dbReference type="ARBA" id="ARBA00022475"/>
    </source>
</evidence>
<dbReference type="KEGG" id="hbv:ABIV_1435"/>
<keyword evidence="6 8" id="KW-1133">Transmembrane helix</keyword>
<organism evidence="10 12">
    <name type="scientific">Halarcobacter bivalviorum</name>
    <dbReference type="NCBI Taxonomy" id="663364"/>
    <lineage>
        <taxon>Bacteria</taxon>
        <taxon>Pseudomonadati</taxon>
        <taxon>Campylobacterota</taxon>
        <taxon>Epsilonproteobacteria</taxon>
        <taxon>Campylobacterales</taxon>
        <taxon>Arcobacteraceae</taxon>
        <taxon>Halarcobacter</taxon>
    </lineage>
</organism>
<dbReference type="EMBL" id="CP031217">
    <property type="protein sequence ID" value="AXH12430.1"/>
    <property type="molecule type" value="Genomic_DNA"/>
</dbReference>
<comment type="subcellular location">
    <subcellularLocation>
        <location evidence="1">Cell membrane</location>
        <topology evidence="1">Multi-pass membrane protein</topology>
    </subcellularLocation>
</comment>
<evidence type="ECO:0000256" key="7">
    <source>
        <dbReference type="ARBA" id="ARBA00023136"/>
    </source>
</evidence>
<dbReference type="GO" id="GO:0022857">
    <property type="term" value="F:transmembrane transporter activity"/>
    <property type="evidence" value="ECO:0007669"/>
    <property type="project" value="InterPro"/>
</dbReference>
<keyword evidence="12" id="KW-1185">Reference proteome</keyword>
<dbReference type="GO" id="GO:0005886">
    <property type="term" value="C:plasma membrane"/>
    <property type="evidence" value="ECO:0007669"/>
    <property type="project" value="UniProtKB-SubCell"/>
</dbReference>
<dbReference type="InterPro" id="IPR000522">
    <property type="entry name" value="ABC_transptr_permease_BtuC"/>
</dbReference>
<accession>A0AAX2A9S3</accession>
<feature type="transmembrane region" description="Helical" evidence="8">
    <location>
        <begin position="132"/>
        <end position="156"/>
    </location>
</feature>
<feature type="transmembrane region" description="Helical" evidence="8">
    <location>
        <begin position="176"/>
        <end position="197"/>
    </location>
</feature>
<reference evidence="10 12" key="1">
    <citation type="submission" date="2017-10" db="EMBL/GenBank/DDBJ databases">
        <title>Genomics of the genus Arcobacter.</title>
        <authorList>
            <person name="Perez-Cataluna A."/>
            <person name="Figueras M.J."/>
        </authorList>
    </citation>
    <scope>NUCLEOTIDE SEQUENCE [LARGE SCALE GENOMIC DNA]</scope>
    <source>
        <strain evidence="10 12">CECT 7835</strain>
    </source>
</reference>
<comment type="similarity">
    <text evidence="2">Belongs to the binding-protein-dependent transport system permease family. FecCD subfamily.</text>
</comment>
<keyword evidence="3" id="KW-0813">Transport</keyword>
<dbReference type="InterPro" id="IPR037294">
    <property type="entry name" value="ABC_BtuC-like"/>
</dbReference>
<evidence type="ECO:0000313" key="12">
    <source>
        <dbReference type="Proteomes" id="UP000289193"/>
    </source>
</evidence>
<dbReference type="Proteomes" id="UP000289193">
    <property type="component" value="Unassembled WGS sequence"/>
</dbReference>
<dbReference type="RefSeq" id="WP_114839259.1">
    <property type="nucleotide sequence ID" value="NZ_CP031217.1"/>
</dbReference>
<keyword evidence="4" id="KW-1003">Cell membrane</keyword>
<dbReference type="PANTHER" id="PTHR30472:SF25">
    <property type="entry name" value="ABC TRANSPORTER PERMEASE PROTEIN MJ0876-RELATED"/>
    <property type="match status" value="1"/>
</dbReference>